<feature type="transmembrane region" description="Helical" evidence="13">
    <location>
        <begin position="535"/>
        <end position="558"/>
    </location>
</feature>
<dbReference type="SUPFAM" id="SSF52540">
    <property type="entry name" value="P-loop containing nucleoside triphosphate hydrolases"/>
    <property type="match status" value="2"/>
</dbReference>
<feature type="domain" description="ABC transmembrane type-1" evidence="15">
    <location>
        <begin position="1123"/>
        <end position="1425"/>
    </location>
</feature>
<evidence type="ECO:0000313" key="16">
    <source>
        <dbReference type="EMBL" id="PVD32870.1"/>
    </source>
</evidence>
<keyword evidence="3" id="KW-0813">Transport</keyword>
<dbReference type="GO" id="GO:0140359">
    <property type="term" value="F:ABC-type transporter activity"/>
    <property type="evidence" value="ECO:0007669"/>
    <property type="project" value="InterPro"/>
</dbReference>
<evidence type="ECO:0000256" key="5">
    <source>
        <dbReference type="ARBA" id="ARBA00022737"/>
    </source>
</evidence>
<keyword evidence="6" id="KW-0547">Nucleotide-binding</keyword>
<dbReference type="PROSITE" id="PS00211">
    <property type="entry name" value="ABC_TRANSPORTER_1"/>
    <property type="match status" value="2"/>
</dbReference>
<evidence type="ECO:0000256" key="13">
    <source>
        <dbReference type="SAM" id="Phobius"/>
    </source>
</evidence>
<gene>
    <name evidence="16" type="ORF">C0Q70_08317</name>
</gene>
<keyword evidence="4 13" id="KW-0812">Transmembrane</keyword>
<name>A0A2T7PHK0_POMCA</name>
<evidence type="ECO:0000256" key="2">
    <source>
        <dbReference type="ARBA" id="ARBA00009726"/>
    </source>
</evidence>
<feature type="compositionally biased region" description="Acidic residues" evidence="12">
    <location>
        <begin position="1069"/>
        <end position="1087"/>
    </location>
</feature>
<dbReference type="FunFam" id="1.20.1560.10:FF:000013">
    <property type="entry name" value="ABC transporter C family member 2"/>
    <property type="match status" value="1"/>
</dbReference>
<organism evidence="16 17">
    <name type="scientific">Pomacea canaliculata</name>
    <name type="common">Golden apple snail</name>
    <dbReference type="NCBI Taxonomy" id="400727"/>
    <lineage>
        <taxon>Eukaryota</taxon>
        <taxon>Metazoa</taxon>
        <taxon>Spiralia</taxon>
        <taxon>Lophotrochozoa</taxon>
        <taxon>Mollusca</taxon>
        <taxon>Gastropoda</taxon>
        <taxon>Caenogastropoda</taxon>
        <taxon>Architaenioglossa</taxon>
        <taxon>Ampullarioidea</taxon>
        <taxon>Ampullariidae</taxon>
        <taxon>Pomacea</taxon>
    </lineage>
</organism>
<dbReference type="CDD" id="cd03250">
    <property type="entry name" value="ABCC_MRP_domain1"/>
    <property type="match status" value="1"/>
</dbReference>
<evidence type="ECO:0000259" key="15">
    <source>
        <dbReference type="PROSITE" id="PS50929"/>
    </source>
</evidence>
<reference evidence="16 17" key="1">
    <citation type="submission" date="2018-04" db="EMBL/GenBank/DDBJ databases">
        <title>The genome of golden apple snail Pomacea canaliculata provides insight into stress tolerance and invasive adaptation.</title>
        <authorList>
            <person name="Liu C."/>
            <person name="Liu B."/>
            <person name="Ren Y."/>
            <person name="Zhang Y."/>
            <person name="Wang H."/>
            <person name="Li S."/>
            <person name="Jiang F."/>
            <person name="Yin L."/>
            <person name="Zhang G."/>
            <person name="Qian W."/>
            <person name="Fan W."/>
        </authorList>
    </citation>
    <scope>NUCLEOTIDE SEQUENCE [LARGE SCALE GENOMIC DNA]</scope>
    <source>
        <strain evidence="16">SZHN2017</strain>
        <tissue evidence="16">Muscle</tissue>
    </source>
</reference>
<evidence type="ECO:0000256" key="12">
    <source>
        <dbReference type="SAM" id="MobiDB-lite"/>
    </source>
</evidence>
<evidence type="ECO:0000256" key="6">
    <source>
        <dbReference type="ARBA" id="ARBA00022741"/>
    </source>
</evidence>
<feature type="transmembrane region" description="Helical" evidence="13">
    <location>
        <begin position="344"/>
        <end position="361"/>
    </location>
</feature>
<comment type="subcellular location">
    <subcellularLocation>
        <location evidence="1">Membrane</location>
        <topology evidence="1">Multi-pass membrane protein</topology>
    </subcellularLocation>
</comment>
<dbReference type="FunFam" id="3.40.50.300:FF:000838">
    <property type="entry name" value="ABC multidrug transporter (Eurofung)"/>
    <property type="match status" value="1"/>
</dbReference>
<dbReference type="FunFam" id="3.40.50.300:FF:002366">
    <property type="entry name" value="Uncharacterized protein"/>
    <property type="match status" value="1"/>
</dbReference>
<feature type="domain" description="ABC transporter" evidence="14">
    <location>
        <begin position="1465"/>
        <end position="1700"/>
    </location>
</feature>
<dbReference type="PROSITE" id="PS50893">
    <property type="entry name" value="ABC_TRANSPORTER_2"/>
    <property type="match status" value="2"/>
</dbReference>
<dbReference type="Pfam" id="PF00005">
    <property type="entry name" value="ABC_tran"/>
    <property type="match status" value="2"/>
</dbReference>
<protein>
    <submittedName>
        <fullName evidence="16">Uncharacterized protein</fullName>
    </submittedName>
</protein>
<dbReference type="SMART" id="SM00382">
    <property type="entry name" value="AAA"/>
    <property type="match status" value="2"/>
</dbReference>
<feature type="transmembrane region" description="Helical" evidence="13">
    <location>
        <begin position="69"/>
        <end position="89"/>
    </location>
</feature>
<dbReference type="InterPro" id="IPR036640">
    <property type="entry name" value="ABC1_TM_sf"/>
</dbReference>
<dbReference type="GO" id="GO:0006813">
    <property type="term" value="P:potassium ion transport"/>
    <property type="evidence" value="ECO:0007669"/>
    <property type="project" value="InterPro"/>
</dbReference>
<feature type="transmembrane region" description="Helical" evidence="13">
    <location>
        <begin position="131"/>
        <end position="153"/>
    </location>
</feature>
<feature type="domain" description="ABC transmembrane type-1" evidence="15">
    <location>
        <begin position="293"/>
        <end position="594"/>
    </location>
</feature>
<dbReference type="GO" id="GO:0016887">
    <property type="term" value="F:ATP hydrolysis activity"/>
    <property type="evidence" value="ECO:0007669"/>
    <property type="project" value="InterPro"/>
</dbReference>
<evidence type="ECO:0000256" key="3">
    <source>
        <dbReference type="ARBA" id="ARBA00022448"/>
    </source>
</evidence>
<keyword evidence="11" id="KW-0325">Glycoprotein</keyword>
<feature type="transmembrane region" description="Helical" evidence="13">
    <location>
        <begin position="420"/>
        <end position="445"/>
    </location>
</feature>
<dbReference type="CDD" id="cd03244">
    <property type="entry name" value="ABCC_MRP_domain2"/>
    <property type="match status" value="1"/>
</dbReference>
<keyword evidence="5" id="KW-0677">Repeat</keyword>
<dbReference type="PROSITE" id="PS50929">
    <property type="entry name" value="ABC_TM1F"/>
    <property type="match status" value="2"/>
</dbReference>
<feature type="transmembrane region" description="Helical" evidence="13">
    <location>
        <begin position="1265"/>
        <end position="1296"/>
    </location>
</feature>
<dbReference type="STRING" id="400727.A0A2T7PHK0"/>
<feature type="transmembrane region" description="Helical" evidence="13">
    <location>
        <begin position="1110"/>
        <end position="1132"/>
    </location>
</feature>
<accession>A0A2T7PHK0</accession>
<feature type="compositionally biased region" description="Basic and acidic residues" evidence="12">
    <location>
        <begin position="1008"/>
        <end position="1024"/>
    </location>
</feature>
<feature type="transmembrane region" description="Helical" evidence="13">
    <location>
        <begin position="1181"/>
        <end position="1207"/>
    </location>
</feature>
<evidence type="ECO:0000256" key="9">
    <source>
        <dbReference type="ARBA" id="ARBA00023136"/>
    </source>
</evidence>
<keyword evidence="9 13" id="KW-0472">Membrane</keyword>
<dbReference type="InterPro" id="IPR027417">
    <property type="entry name" value="P-loop_NTPase"/>
</dbReference>
<dbReference type="GO" id="GO:0008281">
    <property type="term" value="F:sulfonylurea receptor activity"/>
    <property type="evidence" value="ECO:0007669"/>
    <property type="project" value="InterPro"/>
</dbReference>
<dbReference type="InterPro" id="IPR017871">
    <property type="entry name" value="ABC_transporter-like_CS"/>
</dbReference>
<feature type="transmembrane region" description="Helical" evidence="13">
    <location>
        <begin position="29"/>
        <end position="48"/>
    </location>
</feature>
<dbReference type="PRINTS" id="PR01092">
    <property type="entry name" value="SULFNYLUREAR"/>
</dbReference>
<dbReference type="Proteomes" id="UP000245119">
    <property type="component" value="Linkage Group LG4"/>
</dbReference>
<evidence type="ECO:0000256" key="1">
    <source>
        <dbReference type="ARBA" id="ARBA00004141"/>
    </source>
</evidence>
<dbReference type="GO" id="GO:0005524">
    <property type="term" value="F:ATP binding"/>
    <property type="evidence" value="ECO:0007669"/>
    <property type="project" value="UniProtKB-KW"/>
</dbReference>
<dbReference type="CDD" id="cd18602">
    <property type="entry name" value="ABC_6TM_SUR1_D2_like"/>
    <property type="match status" value="1"/>
</dbReference>
<dbReference type="InterPro" id="IPR000388">
    <property type="entry name" value="ABCC8/9"/>
</dbReference>
<feature type="region of interest" description="Disordered" evidence="12">
    <location>
        <begin position="729"/>
        <end position="750"/>
    </location>
</feature>
<evidence type="ECO:0000259" key="14">
    <source>
        <dbReference type="PROSITE" id="PS50893"/>
    </source>
</evidence>
<keyword evidence="10" id="KW-0675">Receptor</keyword>
<dbReference type="InterPro" id="IPR003439">
    <property type="entry name" value="ABC_transporter-like_ATP-bd"/>
</dbReference>
<feature type="region of interest" description="Disordered" evidence="12">
    <location>
        <begin position="1008"/>
        <end position="1027"/>
    </location>
</feature>
<dbReference type="GO" id="GO:0005886">
    <property type="term" value="C:plasma membrane"/>
    <property type="evidence" value="ECO:0007669"/>
    <property type="project" value="UniProtKB-ARBA"/>
</dbReference>
<dbReference type="Gene3D" id="1.20.1560.10">
    <property type="entry name" value="ABC transporter type 1, transmembrane domain"/>
    <property type="match status" value="2"/>
</dbReference>
<dbReference type="InterPro" id="IPR050173">
    <property type="entry name" value="ABC_transporter_C-like"/>
</dbReference>
<keyword evidence="7" id="KW-0067">ATP-binding</keyword>
<evidence type="ECO:0000256" key="7">
    <source>
        <dbReference type="ARBA" id="ARBA00022840"/>
    </source>
</evidence>
<dbReference type="GO" id="GO:0032991">
    <property type="term" value="C:protein-containing complex"/>
    <property type="evidence" value="ECO:0007669"/>
    <property type="project" value="UniProtKB-ARBA"/>
</dbReference>
<comment type="similarity">
    <text evidence="2">Belongs to the ABC transporter superfamily. ABCC family. Conjugate transporter (TC 3.A.1.208) subfamily.</text>
</comment>
<proteinExistence type="inferred from homology"/>
<feature type="transmembrane region" description="Helical" evidence="13">
    <location>
        <begin position="165"/>
        <end position="185"/>
    </location>
</feature>
<feature type="transmembrane region" description="Helical" evidence="13">
    <location>
        <begin position="451"/>
        <end position="470"/>
    </location>
</feature>
<evidence type="ECO:0000256" key="10">
    <source>
        <dbReference type="ARBA" id="ARBA00023170"/>
    </source>
</evidence>
<evidence type="ECO:0000256" key="11">
    <source>
        <dbReference type="ARBA" id="ARBA00023180"/>
    </source>
</evidence>
<dbReference type="Pfam" id="PF00664">
    <property type="entry name" value="ABC_membrane"/>
    <property type="match status" value="2"/>
</dbReference>
<dbReference type="FunFam" id="1.20.1560.10:FF:000006">
    <property type="entry name" value="ATP-binding cassette, sub-family C (CFTR/MRP), member 9"/>
    <property type="match status" value="1"/>
</dbReference>
<feature type="domain" description="ABC transporter" evidence="14">
    <location>
        <begin position="768"/>
        <end position="1001"/>
    </location>
</feature>
<feature type="transmembrane region" description="Helical" evidence="13">
    <location>
        <begin position="564"/>
        <end position="593"/>
    </location>
</feature>
<evidence type="ECO:0000256" key="4">
    <source>
        <dbReference type="ARBA" id="ARBA00022692"/>
    </source>
</evidence>
<evidence type="ECO:0000256" key="8">
    <source>
        <dbReference type="ARBA" id="ARBA00022989"/>
    </source>
</evidence>
<evidence type="ECO:0000313" key="17">
    <source>
        <dbReference type="Proteomes" id="UP000245119"/>
    </source>
</evidence>
<dbReference type="Gene3D" id="3.40.50.300">
    <property type="entry name" value="P-loop containing nucleotide triphosphate hydrolases"/>
    <property type="match status" value="2"/>
</dbReference>
<feature type="region of interest" description="Disordered" evidence="12">
    <location>
        <begin position="1065"/>
        <end position="1094"/>
    </location>
</feature>
<keyword evidence="17" id="KW-1185">Reference proteome</keyword>
<sequence length="1720" mass="192525">MGFCGSKSDAMRVEDGVLQNECFVDVLNIIPHATISLIGIFIVTVWNHSVMGKLKAKTWVHFQGHNFRWVLNLALLLVVIFEVAEGVISDSNDPDSTNYHTFVPQCLAFVGALTAIIYYHKVEIWNSPKFLLALLIYWPSSFSLKFLKVFSMYKNDITWRHLKMWLAWTVIILYILLFLVELNLLRLQRYSFFKHSRRLKPPQDLARTRFIQSYVNLLSQAVYWWVTDIMILGYKRPLQLSDLGELPQSEKAIRQYKKLQIIFEEEKARASQCNQTPSFTKSYLKTYWKMLCLAALFRLLGDLLAFVGPILIEHIVGYAYDVLQRESYANITMKREGIVTVRQFFWNGYTLCVVLFLASLLQNTFIQNHHFLVTREGIRLRSAVQAMVYSKALRLSSLVLSNGQITPGQIINHMSVDATFLMYFFYFVHYIWAVPVQVIITLGILYMKLGISAVIGGLFVVFCAPFMYLFGVCMSKIQKKVLVQSDARVKKVNEVVQGIRVIKLLAWEDAFVHIIEASRKKEIGYLIPQSCVKGLMGVIGMAAPVVGAVLTFVLHAFLSTEPMTAGVVLSILALFNLLSGPLQLLSMVSTSVANARVSSRRLKPFLLAPEISRHPSPSMSSGRFTSSVMGDPISEHSDKLMDTIVCMDPDVDQTEMTPLRNELHQVDNASCRSSSILSCSSVGASKSHSRQNSGDSLLDVFDGRPSSLTRNATSSELLDVKPLTLIRKSSAPALGSGNEHQSEFKRRRHHSGISVSDVEDIAEDFSYMELRNVVNVSNGSFSWSLDNKEAVLKEINLKIPMGKLTMIVGQVGSGKSSLLSALLGEMITLSGAVEWSSDVRVAYVSQTPWLLNATLRDNILFGSSYVWRKYKKIITACALALDIEQLPSGDLTEIGEKGISLSGGQKQRVAIARALYSGADTIIMDDPLSALDAHVGRHVFEEAIMKRLVKRKKTVILVSHHVQYLSHAGQVIVVADGGIYYQGKVGEVKKFDSELYESWRKSIKEARASEHKHDAEHLSVERKHSSGSNVIHDITRQPSVQSQLSVPQMALNARKMSQMSQMSVMTEASNEDTADQEEDEEKDEMDPADDRGRMIKPEHKETGAVALSVYLRYLSACSITLCVISLIFQLVYHSILVTANYWLTLWSIAVQTAASHAHNETLSNTLNYSSLSDSQETSFQWYLHVYVGLSSASILAGFIATLIVLISGTYGGKVLYINMLRNVVHLPMRFFDTNPSGRILNRFSADISSIDQRMAGNVENLLRCILYSLSAIIVNCITTPYFLLAALPLAVLYYLLQRFFRHTSRELQRLDSVTKSPIFAHFSETLSGLQTIRAYRAEGEFRRRAMQAIDNNVKPFLFLQTANRWLGIRLDYMSCLLVFASALASLSTGILGHINPAFVGLCITYSLMISGQLNWIVRISADVEMAMNAVERILEYTDLPSETNQNVHEKDADVEDESWPAQGRVEFKGVTLAYDKNLDPVLINASFVVSPGEKIGVCGRTGSGKSSTVLALFRMLEIIEGDILIDDTDITRIPLHHLRSRLAIIPQDPVLFSGTIRFNLDPESKWSDERLWSSLESVQMKETIQSLPEKLEAIVTEGGGNFSVGQRQLLCMARAIIRNSRLIVLDEATASIDMETERKVQDIVHGPNFCGRTVITIAHRISTIKQYDRVMVLDFGRLVEFGSPSELLADPHSIFYSLANASDPSTMATKKLSIISGITD</sequence>
<feature type="transmembrane region" description="Helical" evidence="13">
    <location>
        <begin position="101"/>
        <end position="119"/>
    </location>
</feature>
<dbReference type="PANTHER" id="PTHR24223">
    <property type="entry name" value="ATP-BINDING CASSETTE SUB-FAMILY C"/>
    <property type="match status" value="1"/>
</dbReference>
<feature type="transmembrane region" description="Helical" evidence="13">
    <location>
        <begin position="291"/>
        <end position="312"/>
    </location>
</feature>
<keyword evidence="8 13" id="KW-1133">Transmembrane helix</keyword>
<dbReference type="InterPro" id="IPR003593">
    <property type="entry name" value="AAA+_ATPase"/>
</dbReference>
<dbReference type="PANTHER" id="PTHR24223:SF461">
    <property type="entry name" value="ATP-BINDING CASSETTE SUB-FAMILY C MEMBER SUR"/>
    <property type="match status" value="1"/>
</dbReference>
<dbReference type="EMBL" id="PZQS01000004">
    <property type="protein sequence ID" value="PVD32870.1"/>
    <property type="molecule type" value="Genomic_DNA"/>
</dbReference>
<dbReference type="InterPro" id="IPR011527">
    <property type="entry name" value="ABC1_TM_dom"/>
</dbReference>
<comment type="caution">
    <text evidence="16">The sequence shown here is derived from an EMBL/GenBank/DDBJ whole genome shotgun (WGS) entry which is preliminary data.</text>
</comment>
<dbReference type="SUPFAM" id="SSF90123">
    <property type="entry name" value="ABC transporter transmembrane region"/>
    <property type="match status" value="2"/>
</dbReference>
<dbReference type="OrthoDB" id="6500128at2759"/>